<accession>A0A2K8N9S9</accession>
<evidence type="ECO:0000313" key="2">
    <source>
        <dbReference type="Proteomes" id="UP000231932"/>
    </source>
</evidence>
<dbReference type="AlphaFoldDB" id="A0A2K8N9S9"/>
<keyword evidence="2" id="KW-1185">Reference proteome</keyword>
<dbReference type="KEGG" id="kyr:CVV65_14860"/>
<gene>
    <name evidence="1" type="ORF">CVV65_14860</name>
</gene>
<evidence type="ECO:0000313" key="1">
    <source>
        <dbReference type="EMBL" id="ATY86053.1"/>
    </source>
</evidence>
<dbReference type="EMBL" id="CP024955">
    <property type="protein sequence ID" value="ATY86053.1"/>
    <property type="molecule type" value="Genomic_DNA"/>
</dbReference>
<organism evidence="1 2">
    <name type="scientific">Kyrpidia spormannii</name>
    <dbReference type="NCBI Taxonomy" id="2055160"/>
    <lineage>
        <taxon>Bacteria</taxon>
        <taxon>Bacillati</taxon>
        <taxon>Bacillota</taxon>
        <taxon>Bacilli</taxon>
        <taxon>Bacillales</taxon>
        <taxon>Alicyclobacillaceae</taxon>
        <taxon>Kyrpidia</taxon>
    </lineage>
</organism>
<dbReference type="Proteomes" id="UP000231932">
    <property type="component" value="Chromosome"/>
</dbReference>
<sequence>MKYTDFRLFLIAFDKPQGLAHKSTGPGTYLMVQAEGGESVIKYFDDGDRIWHLRYGKGRVLSSSAGTVLVTFDRGGTKAFTKDDWALWPWPPWRRIRATAP</sequence>
<proteinExistence type="predicted"/>
<protein>
    <recommendedName>
        <fullName evidence="3">Bulb-type lectin domain-containing protein</fullName>
    </recommendedName>
</protein>
<evidence type="ECO:0008006" key="3">
    <source>
        <dbReference type="Google" id="ProtNLM"/>
    </source>
</evidence>
<name>A0A2K8N9S9_9BACL</name>
<reference evidence="2" key="1">
    <citation type="submission" date="2017-11" db="EMBL/GenBank/DDBJ databases">
        <title>Complete Genome Sequence of Kyrpidia sp. Strain EA-1, a thermophilic, hydrogen-oxidizing Bacterium, isolated from the Azores.</title>
        <authorList>
            <person name="Reiner J.E."/>
            <person name="Lapp C.J."/>
            <person name="Bunk B."/>
            <person name="Gescher J."/>
        </authorList>
    </citation>
    <scope>NUCLEOTIDE SEQUENCE [LARGE SCALE GENOMIC DNA]</scope>
    <source>
        <strain evidence="2">EA-1</strain>
    </source>
</reference>